<protein>
    <submittedName>
        <fullName evidence="2">Uncharacterized protein</fullName>
    </submittedName>
</protein>
<dbReference type="AlphaFoldDB" id="A0AAD8HXU8"/>
<reference evidence="2" key="2">
    <citation type="submission" date="2023-05" db="EMBL/GenBank/DDBJ databases">
        <authorList>
            <person name="Schelkunov M.I."/>
        </authorList>
    </citation>
    <scope>NUCLEOTIDE SEQUENCE</scope>
    <source>
        <strain evidence="2">Hsosn_3</strain>
        <tissue evidence="2">Leaf</tissue>
    </source>
</reference>
<comment type="caution">
    <text evidence="2">The sequence shown here is derived from an EMBL/GenBank/DDBJ whole genome shotgun (WGS) entry which is preliminary data.</text>
</comment>
<evidence type="ECO:0000256" key="1">
    <source>
        <dbReference type="SAM" id="MobiDB-lite"/>
    </source>
</evidence>
<dbReference type="EMBL" id="JAUIZM010000007">
    <property type="protein sequence ID" value="KAK1374368.1"/>
    <property type="molecule type" value="Genomic_DNA"/>
</dbReference>
<sequence>MGFSRPRAEEALRAVSDTKEDPTFDSSEQIEKEIVQLPPVGELLSTCRKLLQMKESLAFPVHHCVSDVRGSSNVLASLFHVLSLILNKDVAARETASQSGLVKVASDILSYWISELCNRGASQVPKWVTAASVAID</sequence>
<proteinExistence type="predicted"/>
<organism evidence="2 3">
    <name type="scientific">Heracleum sosnowskyi</name>
    <dbReference type="NCBI Taxonomy" id="360622"/>
    <lineage>
        <taxon>Eukaryota</taxon>
        <taxon>Viridiplantae</taxon>
        <taxon>Streptophyta</taxon>
        <taxon>Embryophyta</taxon>
        <taxon>Tracheophyta</taxon>
        <taxon>Spermatophyta</taxon>
        <taxon>Magnoliopsida</taxon>
        <taxon>eudicotyledons</taxon>
        <taxon>Gunneridae</taxon>
        <taxon>Pentapetalae</taxon>
        <taxon>asterids</taxon>
        <taxon>campanulids</taxon>
        <taxon>Apiales</taxon>
        <taxon>Apiaceae</taxon>
        <taxon>Apioideae</taxon>
        <taxon>apioid superclade</taxon>
        <taxon>Tordylieae</taxon>
        <taxon>Tordyliinae</taxon>
        <taxon>Heracleum</taxon>
    </lineage>
</organism>
<gene>
    <name evidence="2" type="ORF">POM88_030561</name>
</gene>
<reference evidence="2" key="1">
    <citation type="submission" date="2023-02" db="EMBL/GenBank/DDBJ databases">
        <title>Genome of toxic invasive species Heracleum sosnowskyi carries increased number of genes despite the absence of recent whole-genome duplications.</title>
        <authorList>
            <person name="Schelkunov M."/>
            <person name="Shtratnikova V."/>
            <person name="Makarenko M."/>
            <person name="Klepikova A."/>
            <person name="Omelchenko D."/>
            <person name="Novikova G."/>
            <person name="Obukhova E."/>
            <person name="Bogdanov V."/>
            <person name="Penin A."/>
            <person name="Logacheva M."/>
        </authorList>
    </citation>
    <scope>NUCLEOTIDE SEQUENCE</scope>
    <source>
        <strain evidence="2">Hsosn_3</strain>
        <tissue evidence="2">Leaf</tissue>
    </source>
</reference>
<feature type="compositionally biased region" description="Basic and acidic residues" evidence="1">
    <location>
        <begin position="1"/>
        <end position="22"/>
    </location>
</feature>
<evidence type="ECO:0000313" key="3">
    <source>
        <dbReference type="Proteomes" id="UP001237642"/>
    </source>
</evidence>
<keyword evidence="3" id="KW-1185">Reference proteome</keyword>
<evidence type="ECO:0000313" key="2">
    <source>
        <dbReference type="EMBL" id="KAK1374368.1"/>
    </source>
</evidence>
<feature type="region of interest" description="Disordered" evidence="1">
    <location>
        <begin position="1"/>
        <end position="23"/>
    </location>
</feature>
<dbReference type="Proteomes" id="UP001237642">
    <property type="component" value="Unassembled WGS sequence"/>
</dbReference>
<name>A0AAD8HXU8_9APIA</name>
<accession>A0AAD8HXU8</accession>